<dbReference type="Proteomes" id="UP000707356">
    <property type="component" value="Unassembled WGS sequence"/>
</dbReference>
<comment type="caution">
    <text evidence="1">The sequence shown here is derived from an EMBL/GenBank/DDBJ whole genome shotgun (WGS) entry which is preliminary data.</text>
</comment>
<accession>A0A951P898</accession>
<proteinExistence type="predicted"/>
<dbReference type="AlphaFoldDB" id="A0A951P898"/>
<evidence type="ECO:0008006" key="3">
    <source>
        <dbReference type="Google" id="ProtNLM"/>
    </source>
</evidence>
<sequence length="225" mass="25931">MAHDDVLEPDYLRNCIELLDQHPEIVIVHSRSQVIDEEGQQIGTYDDQLRLKSSSVCDRFRRILWAGYFSEFFGVMRASCIAKTHMHGNYAGSDRNFLAEMVLQGDVGYVEEYLFQRRDHGKCFCRSQTDKVSRLKWYDPNVKRASLVASTTGLLKWKLYLQAIFGYQISLSDQVGCLLALSEWAWHRGLETIKGTGEQFRSTVVNQYHKLDRQSTIEQPIVAAD</sequence>
<organism evidence="1 2">
    <name type="scientific">Pegethrix bostrychoides GSE-TBD4-15B</name>
    <dbReference type="NCBI Taxonomy" id="2839662"/>
    <lineage>
        <taxon>Bacteria</taxon>
        <taxon>Bacillati</taxon>
        <taxon>Cyanobacteriota</taxon>
        <taxon>Cyanophyceae</taxon>
        <taxon>Oculatellales</taxon>
        <taxon>Oculatellaceae</taxon>
        <taxon>Pegethrix</taxon>
    </lineage>
</organism>
<gene>
    <name evidence="1" type="ORF">KME07_05010</name>
</gene>
<dbReference type="EMBL" id="JAHHHV010000020">
    <property type="protein sequence ID" value="MBW4464786.1"/>
    <property type="molecule type" value="Genomic_DNA"/>
</dbReference>
<protein>
    <recommendedName>
        <fullName evidence="3">Glycosyltransferase 2-like domain-containing protein</fullName>
    </recommendedName>
</protein>
<reference evidence="1" key="1">
    <citation type="submission" date="2021-05" db="EMBL/GenBank/DDBJ databases">
        <authorList>
            <person name="Pietrasiak N."/>
            <person name="Ward R."/>
            <person name="Stajich J.E."/>
            <person name="Kurbessoian T."/>
        </authorList>
    </citation>
    <scope>NUCLEOTIDE SEQUENCE</scope>
    <source>
        <strain evidence="1">GSE-TBD4-15B</strain>
    </source>
</reference>
<dbReference type="InterPro" id="IPR029044">
    <property type="entry name" value="Nucleotide-diphossugar_trans"/>
</dbReference>
<evidence type="ECO:0000313" key="2">
    <source>
        <dbReference type="Proteomes" id="UP000707356"/>
    </source>
</evidence>
<name>A0A951P898_9CYAN</name>
<dbReference type="SUPFAM" id="SSF53448">
    <property type="entry name" value="Nucleotide-diphospho-sugar transferases"/>
    <property type="match status" value="1"/>
</dbReference>
<reference evidence="1" key="2">
    <citation type="journal article" date="2022" name="Microbiol. Resour. Announc.">
        <title>Metagenome Sequencing to Explore Phylogenomics of Terrestrial Cyanobacteria.</title>
        <authorList>
            <person name="Ward R.D."/>
            <person name="Stajich J.E."/>
            <person name="Johansen J.R."/>
            <person name="Huntemann M."/>
            <person name="Clum A."/>
            <person name="Foster B."/>
            <person name="Foster B."/>
            <person name="Roux S."/>
            <person name="Palaniappan K."/>
            <person name="Varghese N."/>
            <person name="Mukherjee S."/>
            <person name="Reddy T.B.K."/>
            <person name="Daum C."/>
            <person name="Copeland A."/>
            <person name="Chen I.A."/>
            <person name="Ivanova N.N."/>
            <person name="Kyrpides N.C."/>
            <person name="Shapiro N."/>
            <person name="Eloe-Fadrosh E.A."/>
            <person name="Pietrasiak N."/>
        </authorList>
    </citation>
    <scope>NUCLEOTIDE SEQUENCE</scope>
    <source>
        <strain evidence="1">GSE-TBD4-15B</strain>
    </source>
</reference>
<evidence type="ECO:0000313" key="1">
    <source>
        <dbReference type="EMBL" id="MBW4464786.1"/>
    </source>
</evidence>
<dbReference type="Gene3D" id="3.90.550.10">
    <property type="entry name" value="Spore Coat Polysaccharide Biosynthesis Protein SpsA, Chain A"/>
    <property type="match status" value="1"/>
</dbReference>